<name>A0A9W6TKP9_9STRA</name>
<dbReference type="EMBL" id="BSXW01000204">
    <property type="protein sequence ID" value="GMF14664.1"/>
    <property type="molecule type" value="Genomic_DNA"/>
</dbReference>
<proteinExistence type="predicted"/>
<sequence length="107" mass="11708">MCNVKWRTSSNGARTLSSSEKTRTILKTMRVKYYWDYSNRCQPNITSFGNLTLPASLTITNGTTPISMTNTTSSSSFNATIQNSGGAQDIGSTTAHQLALRTNEIVH</sequence>
<gene>
    <name evidence="1" type="ORF">Plil01_000487400</name>
</gene>
<evidence type="ECO:0000313" key="1">
    <source>
        <dbReference type="EMBL" id="GMF14664.1"/>
    </source>
</evidence>
<protein>
    <submittedName>
        <fullName evidence="1">Unnamed protein product</fullName>
    </submittedName>
</protein>
<dbReference type="Proteomes" id="UP001165083">
    <property type="component" value="Unassembled WGS sequence"/>
</dbReference>
<accession>A0A9W6TKP9</accession>
<keyword evidence="2" id="KW-1185">Reference proteome</keyword>
<dbReference type="AlphaFoldDB" id="A0A9W6TKP9"/>
<evidence type="ECO:0000313" key="2">
    <source>
        <dbReference type="Proteomes" id="UP001165083"/>
    </source>
</evidence>
<organism evidence="1 2">
    <name type="scientific">Phytophthora lilii</name>
    <dbReference type="NCBI Taxonomy" id="2077276"/>
    <lineage>
        <taxon>Eukaryota</taxon>
        <taxon>Sar</taxon>
        <taxon>Stramenopiles</taxon>
        <taxon>Oomycota</taxon>
        <taxon>Peronosporomycetes</taxon>
        <taxon>Peronosporales</taxon>
        <taxon>Peronosporaceae</taxon>
        <taxon>Phytophthora</taxon>
    </lineage>
</organism>
<comment type="caution">
    <text evidence="1">The sequence shown here is derived from an EMBL/GenBank/DDBJ whole genome shotgun (WGS) entry which is preliminary data.</text>
</comment>
<reference evidence="1" key="1">
    <citation type="submission" date="2023-04" db="EMBL/GenBank/DDBJ databases">
        <title>Phytophthora lilii NBRC 32176.</title>
        <authorList>
            <person name="Ichikawa N."/>
            <person name="Sato H."/>
            <person name="Tonouchi N."/>
        </authorList>
    </citation>
    <scope>NUCLEOTIDE SEQUENCE</scope>
    <source>
        <strain evidence="1">NBRC 32176</strain>
    </source>
</reference>